<proteinExistence type="predicted"/>
<dbReference type="Gene3D" id="1.10.530.10">
    <property type="match status" value="1"/>
</dbReference>
<dbReference type="EMBL" id="CP031094">
    <property type="protein sequence ID" value="QCF28115.1"/>
    <property type="molecule type" value="Genomic_DNA"/>
</dbReference>
<accession>A0A4P7XM82</accession>
<dbReference type="SUPFAM" id="SSF53955">
    <property type="entry name" value="Lysozyme-like"/>
    <property type="match status" value="1"/>
</dbReference>
<dbReference type="Proteomes" id="UP000298049">
    <property type="component" value="Plasmid psoil36-7"/>
</dbReference>
<dbReference type="OrthoDB" id="5620293at2"/>
<dbReference type="InterPro" id="IPR023346">
    <property type="entry name" value="Lysozyme-like_dom_sf"/>
</dbReference>
<keyword evidence="2" id="KW-0614">Plasmid</keyword>
<dbReference type="InterPro" id="IPR008258">
    <property type="entry name" value="Transglycosylase_SLT_dom_1"/>
</dbReference>
<sequence length="194" mass="21616">MRHARVRSGNLCVLIACVVLVGFGSSEEEAIRETVILELDINLEDKPSLVVPLVSPEWLKQRIIKVYKRPHEQAGSVAEAIIEASATFNIPWQILSSMVGTESSFDPKARSIVGAIGPLQVRPEIWGELNYDLKNPRDNILAGAFILQSYKARCGGWECAMAAYNVGITNFTLKKKLAAQQKYLNKIEENGFWK</sequence>
<organism evidence="2 3">
    <name type="scientific">Hydrocarboniclastica marina</name>
    <dbReference type="NCBI Taxonomy" id="2259620"/>
    <lineage>
        <taxon>Bacteria</taxon>
        <taxon>Pseudomonadati</taxon>
        <taxon>Pseudomonadota</taxon>
        <taxon>Gammaproteobacteria</taxon>
        <taxon>Alteromonadales</taxon>
        <taxon>Alteromonadaceae</taxon>
        <taxon>Hydrocarboniclastica</taxon>
    </lineage>
</organism>
<evidence type="ECO:0000313" key="2">
    <source>
        <dbReference type="EMBL" id="QCF28115.1"/>
    </source>
</evidence>
<feature type="domain" description="Transglycosylase SLT" evidence="1">
    <location>
        <begin position="80"/>
        <end position="182"/>
    </location>
</feature>
<evidence type="ECO:0000259" key="1">
    <source>
        <dbReference type="Pfam" id="PF01464"/>
    </source>
</evidence>
<dbReference type="AlphaFoldDB" id="A0A4P7XM82"/>
<evidence type="ECO:0000313" key="3">
    <source>
        <dbReference type="Proteomes" id="UP000298049"/>
    </source>
</evidence>
<geneLocation type="plasmid" evidence="2 3">
    <name>psoil36-7</name>
</geneLocation>
<keyword evidence="3" id="KW-1185">Reference proteome</keyword>
<gene>
    <name evidence="2" type="ORF">soil367_18765</name>
</gene>
<dbReference type="CDD" id="cd00254">
    <property type="entry name" value="LT-like"/>
    <property type="match status" value="1"/>
</dbReference>
<reference evidence="2 3" key="1">
    <citation type="submission" date="2018-07" db="EMBL/GenBank/DDBJ databases">
        <title>Marsedoiliclastica nanhaica gen. nov. sp. nov., a novel marine hydrocarbonoclastic bacterium isolated from an in-situ enriched hydrocarbon-degrading consortium in deep-sea sediment.</title>
        <authorList>
            <person name="Dong C."/>
            <person name="Ma T."/>
            <person name="Liu R."/>
            <person name="Shao Z."/>
        </authorList>
    </citation>
    <scope>NUCLEOTIDE SEQUENCE [LARGE SCALE GENOMIC DNA]</scope>
    <source>
        <strain evidence="3">soil36-7</strain>
        <plasmid evidence="2 3">psoil36-7</plasmid>
    </source>
</reference>
<dbReference type="KEGG" id="hmi:soil367_18765"/>
<protein>
    <recommendedName>
        <fullName evidence="1">Transglycosylase SLT domain-containing protein</fullName>
    </recommendedName>
</protein>
<dbReference type="RefSeq" id="WP_136550788.1">
    <property type="nucleotide sequence ID" value="NZ_CP031094.1"/>
</dbReference>
<dbReference type="Pfam" id="PF01464">
    <property type="entry name" value="SLT"/>
    <property type="match status" value="1"/>
</dbReference>
<name>A0A4P7XM82_9ALTE</name>